<proteinExistence type="predicted"/>
<gene>
    <name evidence="1" type="ORF">SKAU_G00293460</name>
</gene>
<sequence>MMAPIRLSVADIVLAGRPHVPGSTREFDTRPAKCRHYKAPSVLNLHPFPHD</sequence>
<reference evidence="1" key="1">
    <citation type="journal article" date="2023" name="Science">
        <title>Genome structures resolve the early diversification of teleost fishes.</title>
        <authorList>
            <person name="Parey E."/>
            <person name="Louis A."/>
            <person name="Montfort J."/>
            <person name="Bouchez O."/>
            <person name="Roques C."/>
            <person name="Iampietro C."/>
            <person name="Lluch J."/>
            <person name="Castinel A."/>
            <person name="Donnadieu C."/>
            <person name="Desvignes T."/>
            <person name="Floi Bucao C."/>
            <person name="Jouanno E."/>
            <person name="Wen M."/>
            <person name="Mejri S."/>
            <person name="Dirks R."/>
            <person name="Jansen H."/>
            <person name="Henkel C."/>
            <person name="Chen W.J."/>
            <person name="Zahm M."/>
            <person name="Cabau C."/>
            <person name="Klopp C."/>
            <person name="Thompson A.W."/>
            <person name="Robinson-Rechavi M."/>
            <person name="Braasch I."/>
            <person name="Lecointre G."/>
            <person name="Bobe J."/>
            <person name="Postlethwait J.H."/>
            <person name="Berthelot C."/>
            <person name="Roest Crollius H."/>
            <person name="Guiguen Y."/>
        </authorList>
    </citation>
    <scope>NUCLEOTIDE SEQUENCE</scope>
    <source>
        <strain evidence="1">WJC10195</strain>
    </source>
</reference>
<evidence type="ECO:0000313" key="2">
    <source>
        <dbReference type="Proteomes" id="UP001152622"/>
    </source>
</evidence>
<protein>
    <submittedName>
        <fullName evidence="1">Uncharacterized protein</fullName>
    </submittedName>
</protein>
<organism evidence="1 2">
    <name type="scientific">Synaphobranchus kaupii</name>
    <name type="common">Kaup's arrowtooth eel</name>
    <dbReference type="NCBI Taxonomy" id="118154"/>
    <lineage>
        <taxon>Eukaryota</taxon>
        <taxon>Metazoa</taxon>
        <taxon>Chordata</taxon>
        <taxon>Craniata</taxon>
        <taxon>Vertebrata</taxon>
        <taxon>Euteleostomi</taxon>
        <taxon>Actinopterygii</taxon>
        <taxon>Neopterygii</taxon>
        <taxon>Teleostei</taxon>
        <taxon>Anguilliformes</taxon>
        <taxon>Synaphobranchidae</taxon>
        <taxon>Synaphobranchus</taxon>
    </lineage>
</organism>
<dbReference type="AlphaFoldDB" id="A0A9Q1EUA5"/>
<evidence type="ECO:0000313" key="1">
    <source>
        <dbReference type="EMBL" id="KAJ8345153.1"/>
    </source>
</evidence>
<comment type="caution">
    <text evidence="1">The sequence shown here is derived from an EMBL/GenBank/DDBJ whole genome shotgun (WGS) entry which is preliminary data.</text>
</comment>
<dbReference type="EMBL" id="JAINUF010000012">
    <property type="protein sequence ID" value="KAJ8345153.1"/>
    <property type="molecule type" value="Genomic_DNA"/>
</dbReference>
<dbReference type="Proteomes" id="UP001152622">
    <property type="component" value="Chromosome 12"/>
</dbReference>
<name>A0A9Q1EUA5_SYNKA</name>
<accession>A0A9Q1EUA5</accession>
<keyword evidence="2" id="KW-1185">Reference proteome</keyword>